<organism evidence="2 3">
    <name type="scientific">Petrolisthes cinctipes</name>
    <name type="common">Flat porcelain crab</name>
    <dbReference type="NCBI Taxonomy" id="88211"/>
    <lineage>
        <taxon>Eukaryota</taxon>
        <taxon>Metazoa</taxon>
        <taxon>Ecdysozoa</taxon>
        <taxon>Arthropoda</taxon>
        <taxon>Crustacea</taxon>
        <taxon>Multicrustacea</taxon>
        <taxon>Malacostraca</taxon>
        <taxon>Eumalacostraca</taxon>
        <taxon>Eucarida</taxon>
        <taxon>Decapoda</taxon>
        <taxon>Pleocyemata</taxon>
        <taxon>Anomura</taxon>
        <taxon>Galatheoidea</taxon>
        <taxon>Porcellanidae</taxon>
        <taxon>Petrolisthes</taxon>
    </lineage>
</organism>
<keyword evidence="1" id="KW-0472">Membrane</keyword>
<evidence type="ECO:0000313" key="2">
    <source>
        <dbReference type="EMBL" id="KAK3861304.1"/>
    </source>
</evidence>
<evidence type="ECO:0000256" key="1">
    <source>
        <dbReference type="SAM" id="Phobius"/>
    </source>
</evidence>
<reference evidence="2" key="1">
    <citation type="submission" date="2023-10" db="EMBL/GenBank/DDBJ databases">
        <title>Genome assemblies of two species of porcelain crab, Petrolisthes cinctipes and Petrolisthes manimaculis (Anomura: Porcellanidae).</title>
        <authorList>
            <person name="Angst P."/>
        </authorList>
    </citation>
    <scope>NUCLEOTIDE SEQUENCE</scope>
    <source>
        <strain evidence="2">PB745_01</strain>
        <tissue evidence="2">Gill</tissue>
    </source>
</reference>
<sequence length="179" mass="19873">MSSVEREYSGWWPYPTLILGTYLLALGLLLLVIFIITFLLKILKQKPKQMVPLPTPPMCHRRLSTPTVYPPTPPISREKFSIYTICRPTPPASPLTYSKTPSVANTQLPAPVPVHLFNPAPVTRTPPLKPKQRPMHTTLSLPSHLYDLARHLPSGVTHQYSSGSALLLAEEGRGLPPDV</sequence>
<dbReference type="EMBL" id="JAWQEG010004512">
    <property type="protein sequence ID" value="KAK3861304.1"/>
    <property type="molecule type" value="Genomic_DNA"/>
</dbReference>
<keyword evidence="1" id="KW-0812">Transmembrane</keyword>
<keyword evidence="3" id="KW-1185">Reference proteome</keyword>
<protein>
    <submittedName>
        <fullName evidence="2">Uncharacterized protein</fullName>
    </submittedName>
</protein>
<proteinExistence type="predicted"/>
<comment type="caution">
    <text evidence="2">The sequence shown here is derived from an EMBL/GenBank/DDBJ whole genome shotgun (WGS) entry which is preliminary data.</text>
</comment>
<gene>
    <name evidence="2" type="ORF">Pcinc_032706</name>
</gene>
<evidence type="ECO:0000313" key="3">
    <source>
        <dbReference type="Proteomes" id="UP001286313"/>
    </source>
</evidence>
<name>A0AAE1ETU1_PETCI</name>
<dbReference type="Proteomes" id="UP001286313">
    <property type="component" value="Unassembled WGS sequence"/>
</dbReference>
<accession>A0AAE1ETU1</accession>
<feature type="transmembrane region" description="Helical" evidence="1">
    <location>
        <begin position="12"/>
        <end position="40"/>
    </location>
</feature>
<dbReference type="AlphaFoldDB" id="A0AAE1ETU1"/>
<keyword evidence="1" id="KW-1133">Transmembrane helix</keyword>